<gene>
    <name evidence="1" type="ORF">ETSY1_20460</name>
</gene>
<accession>W4LKZ3</accession>
<dbReference type="Proteomes" id="UP000019141">
    <property type="component" value="Unassembled WGS sequence"/>
</dbReference>
<evidence type="ECO:0000313" key="1">
    <source>
        <dbReference type="EMBL" id="ETW98016.1"/>
    </source>
</evidence>
<keyword evidence="2" id="KW-1185">Reference proteome</keyword>
<protein>
    <submittedName>
        <fullName evidence="1">Uncharacterized protein</fullName>
    </submittedName>
</protein>
<proteinExistence type="predicted"/>
<organism evidence="1 2">
    <name type="scientific">Entotheonella factor</name>
    <dbReference type="NCBI Taxonomy" id="1429438"/>
    <lineage>
        <taxon>Bacteria</taxon>
        <taxon>Pseudomonadati</taxon>
        <taxon>Nitrospinota/Tectimicrobiota group</taxon>
        <taxon>Candidatus Tectimicrobiota</taxon>
        <taxon>Candidatus Entotheonellia</taxon>
        <taxon>Candidatus Entotheonellales</taxon>
        <taxon>Candidatus Entotheonellaceae</taxon>
        <taxon>Candidatus Entotheonella</taxon>
    </lineage>
</organism>
<reference evidence="1 2" key="1">
    <citation type="journal article" date="2014" name="Nature">
        <title>An environmental bacterial taxon with a large and distinct metabolic repertoire.</title>
        <authorList>
            <person name="Wilson M.C."/>
            <person name="Mori T."/>
            <person name="Ruckert C."/>
            <person name="Uria A.R."/>
            <person name="Helf M.J."/>
            <person name="Takada K."/>
            <person name="Gernert C."/>
            <person name="Steffens U.A."/>
            <person name="Heycke N."/>
            <person name="Schmitt S."/>
            <person name="Rinke C."/>
            <person name="Helfrich E.J."/>
            <person name="Brachmann A.O."/>
            <person name="Gurgui C."/>
            <person name="Wakimoto T."/>
            <person name="Kracht M."/>
            <person name="Crusemann M."/>
            <person name="Hentschel U."/>
            <person name="Abe I."/>
            <person name="Matsunaga S."/>
            <person name="Kalinowski J."/>
            <person name="Takeyama H."/>
            <person name="Piel J."/>
        </authorList>
    </citation>
    <scope>NUCLEOTIDE SEQUENCE [LARGE SCALE GENOMIC DNA]</scope>
    <source>
        <strain evidence="2">TSY1</strain>
    </source>
</reference>
<dbReference type="AlphaFoldDB" id="W4LKZ3"/>
<name>W4LKZ3_ENTF1</name>
<comment type="caution">
    <text evidence="1">The sequence shown here is derived from an EMBL/GenBank/DDBJ whole genome shotgun (WGS) entry which is preliminary data.</text>
</comment>
<dbReference type="EMBL" id="AZHW01000595">
    <property type="protein sequence ID" value="ETW98016.1"/>
    <property type="molecule type" value="Genomic_DNA"/>
</dbReference>
<sequence length="121" mass="13898">MAQNKTILVVGLVADDDESATFMHPKAFDDFESQTVYEVVIRLKTGRPLPDQLMTMVRTQDDLHKLVRAAQSRDVRLAVMTDLRTTDQPQSVEELLALLPEQTRDNRNKKWCQVPPDRFDS</sequence>
<evidence type="ECO:0000313" key="2">
    <source>
        <dbReference type="Proteomes" id="UP000019141"/>
    </source>
</evidence>
<dbReference type="HOGENOM" id="CLU_2033806_0_0_7"/>